<evidence type="ECO:0000256" key="15">
    <source>
        <dbReference type="ARBA" id="ARBA00044985"/>
    </source>
</evidence>
<evidence type="ECO:0000256" key="12">
    <source>
        <dbReference type="ARBA" id="ARBA00044912"/>
    </source>
</evidence>
<feature type="transmembrane region" description="Helical" evidence="20">
    <location>
        <begin position="230"/>
        <end position="252"/>
    </location>
</feature>
<comment type="catalytic activity">
    <reaction evidence="4">
        <text>L-alpha-aminoacyl-L-arginine(out) = L-alpha-aminoacyl-L-arginine(in)</text>
        <dbReference type="Rhea" id="RHEA:79367"/>
        <dbReference type="ChEBI" id="CHEBI:229968"/>
    </reaction>
</comment>
<feature type="transmembrane region" description="Helical" evidence="20">
    <location>
        <begin position="723"/>
        <end position="746"/>
    </location>
</feature>
<dbReference type="Proteomes" id="UP001194580">
    <property type="component" value="Unassembled WGS sequence"/>
</dbReference>
<feature type="transmembrane region" description="Helical" evidence="20">
    <location>
        <begin position="174"/>
        <end position="193"/>
    </location>
</feature>
<keyword evidence="20" id="KW-1133">Transmembrane helix</keyword>
<evidence type="ECO:0000256" key="10">
    <source>
        <dbReference type="ARBA" id="ARBA00044900"/>
    </source>
</evidence>
<evidence type="ECO:0000256" key="4">
    <source>
        <dbReference type="ARBA" id="ARBA00044881"/>
    </source>
</evidence>
<protein>
    <recommendedName>
        <fullName evidence="15">Lysosomal dipeptide transporter MFSD1</fullName>
    </recommendedName>
    <alternativeName>
        <fullName evidence="16">Major facilitator superfamily domain-containing protein 1</fullName>
    </alternativeName>
</protein>
<comment type="catalytic activity">
    <reaction evidence="2">
        <text>L-lysyl-L-alanine(out) = L-lysyl-L-alanine(in)</text>
        <dbReference type="Rhea" id="RHEA:79399"/>
        <dbReference type="ChEBI" id="CHEBI:229954"/>
    </reaction>
</comment>
<evidence type="ECO:0000256" key="11">
    <source>
        <dbReference type="ARBA" id="ARBA00044903"/>
    </source>
</evidence>
<feature type="compositionally biased region" description="Polar residues" evidence="19">
    <location>
        <begin position="10"/>
        <end position="23"/>
    </location>
</feature>
<feature type="transmembrane region" description="Helical" evidence="20">
    <location>
        <begin position="391"/>
        <end position="411"/>
    </location>
</feature>
<evidence type="ECO:0000256" key="19">
    <source>
        <dbReference type="SAM" id="MobiDB-lite"/>
    </source>
</evidence>
<evidence type="ECO:0000256" key="16">
    <source>
        <dbReference type="ARBA" id="ARBA00045018"/>
    </source>
</evidence>
<feature type="transmembrane region" description="Helical" evidence="20">
    <location>
        <begin position="264"/>
        <end position="289"/>
    </location>
</feature>
<comment type="caution">
    <text evidence="21">The sequence shown here is derived from an EMBL/GenBank/DDBJ whole genome shotgun (WGS) entry which is preliminary data.</text>
</comment>
<feature type="compositionally biased region" description="Acidic residues" evidence="19">
    <location>
        <begin position="681"/>
        <end position="699"/>
    </location>
</feature>
<comment type="catalytic activity">
    <reaction evidence="5">
        <text>L-alpha-aminoacyl-L-histidine(out) = L-alpha-aminoacyl-L-histidine(in)</text>
        <dbReference type="Rhea" id="RHEA:79375"/>
        <dbReference type="ChEBI" id="CHEBI:229967"/>
    </reaction>
</comment>
<dbReference type="SUPFAM" id="SSF103473">
    <property type="entry name" value="MFS general substrate transporter"/>
    <property type="match status" value="1"/>
</dbReference>
<reference evidence="21" key="1">
    <citation type="journal article" date="2020" name="Fungal Divers.">
        <title>Resolving the Mortierellaceae phylogeny through synthesis of multi-gene phylogenetics and phylogenomics.</title>
        <authorList>
            <person name="Vandepol N."/>
            <person name="Liber J."/>
            <person name="Desiro A."/>
            <person name="Na H."/>
            <person name="Kennedy M."/>
            <person name="Barry K."/>
            <person name="Grigoriev I.V."/>
            <person name="Miller A.N."/>
            <person name="O'Donnell K."/>
            <person name="Stajich J.E."/>
            <person name="Bonito G."/>
        </authorList>
    </citation>
    <scope>NUCLEOTIDE SEQUENCE</scope>
    <source>
        <strain evidence="21">NRRL 28262</strain>
    </source>
</reference>
<comment type="catalytic activity">
    <reaction evidence="7">
        <text>L-alpha-aminoacyl-L-lysine(out) = L-alpha-aminoacyl-L-lysine(in)</text>
        <dbReference type="Rhea" id="RHEA:79383"/>
        <dbReference type="ChEBI" id="CHEBI:229966"/>
    </reaction>
</comment>
<feature type="region of interest" description="Disordered" evidence="19">
    <location>
        <begin position="631"/>
        <end position="711"/>
    </location>
</feature>
<feature type="transmembrane region" description="Helical" evidence="20">
    <location>
        <begin position="515"/>
        <end position="535"/>
    </location>
</feature>
<evidence type="ECO:0000256" key="6">
    <source>
        <dbReference type="ARBA" id="ARBA00044891"/>
    </source>
</evidence>
<organism evidence="21 22">
    <name type="scientific">Linnemannia exigua</name>
    <dbReference type="NCBI Taxonomy" id="604196"/>
    <lineage>
        <taxon>Eukaryota</taxon>
        <taxon>Fungi</taxon>
        <taxon>Fungi incertae sedis</taxon>
        <taxon>Mucoromycota</taxon>
        <taxon>Mortierellomycotina</taxon>
        <taxon>Mortierellomycetes</taxon>
        <taxon>Mortierellales</taxon>
        <taxon>Mortierellaceae</taxon>
        <taxon>Linnemannia</taxon>
    </lineage>
</organism>
<evidence type="ECO:0000256" key="18">
    <source>
        <dbReference type="ARBA" id="ARBA00046376"/>
    </source>
</evidence>
<evidence type="ECO:0000256" key="14">
    <source>
        <dbReference type="ARBA" id="ARBA00044924"/>
    </source>
</evidence>
<feature type="transmembrane region" description="Helical" evidence="20">
    <location>
        <begin position="423"/>
        <end position="443"/>
    </location>
</feature>
<dbReference type="InterPro" id="IPR052187">
    <property type="entry name" value="MFSD1"/>
</dbReference>
<comment type="catalytic activity">
    <reaction evidence="12">
        <text>L-histidyl-L-alpha-amino acid(out) = L-histidyl-L-alpha-amino acid(in)</text>
        <dbReference type="Rhea" id="RHEA:79379"/>
        <dbReference type="ChEBI" id="CHEBI:229964"/>
    </reaction>
</comment>
<accession>A0AAD4H4M4</accession>
<evidence type="ECO:0000256" key="2">
    <source>
        <dbReference type="ARBA" id="ARBA00044876"/>
    </source>
</evidence>
<feature type="region of interest" description="Disordered" evidence="19">
    <location>
        <begin position="1"/>
        <end position="55"/>
    </location>
</feature>
<comment type="function">
    <text evidence="17">Lysosomal dipeptide uniporter that selectively exports lysine, arginine or histidine-containing dipeptides with a net positive charge from the lysosome lumen into the cytosol. Could play a role in a specific type of protein O-glycosylation indirectly regulating macrophages migration and tissue invasion. Also essential for liver homeostasis.</text>
</comment>
<comment type="catalytic activity">
    <reaction evidence="8">
        <text>L-aspartyl-L-lysine(out) = L-aspartyl-L-lysine(in)</text>
        <dbReference type="Rhea" id="RHEA:79411"/>
        <dbReference type="ChEBI" id="CHEBI:229953"/>
    </reaction>
</comment>
<keyword evidence="20" id="KW-0472">Membrane</keyword>
<feature type="compositionally biased region" description="Basic residues" evidence="19">
    <location>
        <begin position="564"/>
        <end position="579"/>
    </location>
</feature>
<dbReference type="InterPro" id="IPR011701">
    <property type="entry name" value="MFS"/>
</dbReference>
<sequence length="747" mass="83124">MSDSRIDYQPLSTRGQDSPVLSRNNNNSNGNDEPKLEHDSNNKHNEDDEDEYGILATESQGLVSSFLDRDFVEHQRQLQQEEEEEQRSASKTDPKVAAAEWAVKVQAFSCACLLGISTHFTGHMTGPLKDVLKENMDINNTQFSLLQSSLTLFPTLTPLIGGLLIERYGTGPSSIVFTTIVIAGQAIVVLGCWTHSIKIMILGYCLFGLGAAPITIIQETIWVRYFKKDGLALVLALGLTSGKLAGFLALATSVPLTTLPPFGFVTPFIVSLIISSIAWVMNIVFLTLLEKPKEGTDAVTKITILLKAKRTSLGWREVYGFSTMFWTLLTISFLVGASWNPFMHQSSNIVKHRYGLDDEQAAWQASIILAVPLIIYPFLGTFIDHAGKRAWMLLITAGLLISTHVILLIPYTSIPIPPTVPMLLFALSLSLGTLSIVTSMPVLTKHVPTGLGLHRSIDNIGATLFGTIAGMMQDFSGAIGPDGESDTENFFDRLYHHFFPVQVDEALQVKEDTRLLGLFLAVAILAFIACSIFVWGDYHWTDGEGGKTGLVNGVYGKNAPASMRQRRRRSRRRRERTIRRRSHEVLEAMTLEPIFELDDEQDAEEVTMTEISANHTRHQRDRDEQHELHLSNYPATPDSRTCESEIDSPSSGRGLLLGDDRRYDDRDRSRRGSEFLSTPDGSDDGESEDGDEDDSEDENGERRFGVRIESGDDEVPHYKKVQAHFWIIFWSILLVTSWAVFGVGVAK</sequence>
<keyword evidence="22" id="KW-1185">Reference proteome</keyword>
<dbReference type="Gene3D" id="1.20.1250.20">
    <property type="entry name" value="MFS general substrate transporter like domains"/>
    <property type="match status" value="2"/>
</dbReference>
<evidence type="ECO:0000256" key="17">
    <source>
        <dbReference type="ARBA" id="ARBA00045709"/>
    </source>
</evidence>
<proteinExistence type="predicted"/>
<dbReference type="AlphaFoldDB" id="A0AAD4H4M4"/>
<comment type="catalytic activity">
    <reaction evidence="6">
        <text>L-lysyl-L-alpha-amino acid(out) = L-lysyl-L-alpha-amino acid(in)</text>
        <dbReference type="Rhea" id="RHEA:79387"/>
        <dbReference type="ChEBI" id="CHEBI:229965"/>
    </reaction>
</comment>
<name>A0AAD4H4M4_9FUNG</name>
<gene>
    <name evidence="21" type="ORF">BGZ95_000164</name>
</gene>
<dbReference type="InterPro" id="IPR036259">
    <property type="entry name" value="MFS_trans_sf"/>
</dbReference>
<evidence type="ECO:0000256" key="13">
    <source>
        <dbReference type="ARBA" id="ARBA00044919"/>
    </source>
</evidence>
<comment type="catalytic activity">
    <reaction evidence="9">
        <text>L-arginyl-L-alpha-amino acid(out) = L-arginyl-L-alpha-amino acid(in)</text>
        <dbReference type="Rhea" id="RHEA:79371"/>
        <dbReference type="ChEBI" id="CHEBI:84315"/>
    </reaction>
</comment>
<evidence type="ECO:0000256" key="20">
    <source>
        <dbReference type="SAM" id="Phobius"/>
    </source>
</evidence>
<keyword evidence="20" id="KW-0812">Transmembrane</keyword>
<evidence type="ECO:0000256" key="1">
    <source>
        <dbReference type="ARBA" id="ARBA00004141"/>
    </source>
</evidence>
<evidence type="ECO:0000256" key="3">
    <source>
        <dbReference type="ARBA" id="ARBA00044878"/>
    </source>
</evidence>
<dbReference type="PANTHER" id="PTHR23512">
    <property type="entry name" value="MAJOR FACILITATOR SUPERFAMILY DOMAIN-CONTAINING PROTEIN 1"/>
    <property type="match status" value="1"/>
</dbReference>
<feature type="compositionally biased region" description="Basic and acidic residues" evidence="19">
    <location>
        <begin position="658"/>
        <end position="673"/>
    </location>
</feature>
<comment type="subunit">
    <text evidence="18">Homodimer. Interacts with lysosomal protein GLMP (via lumenal domain); the interaction starts while both proteins are still in the endoplasmic reticulum and is required for stabilization of MFSD1 in lysosomes but has no direct effect on its targeting to lysosomes or transporter activity.</text>
</comment>
<feature type="compositionally biased region" description="Basic and acidic residues" evidence="19">
    <location>
        <begin position="32"/>
        <end position="46"/>
    </location>
</feature>
<dbReference type="GO" id="GO:0016020">
    <property type="term" value="C:membrane"/>
    <property type="evidence" value="ECO:0007669"/>
    <property type="project" value="UniProtKB-SubCell"/>
</dbReference>
<feature type="transmembrane region" description="Helical" evidence="20">
    <location>
        <begin position="199"/>
        <end position="218"/>
    </location>
</feature>
<dbReference type="PANTHER" id="PTHR23512:SF12">
    <property type="entry name" value="TRANSPORTER, PUTATIVE (AFU_ORTHOLOGUE AFUA_4G00260)-RELATED"/>
    <property type="match status" value="1"/>
</dbReference>
<comment type="catalytic activity">
    <reaction evidence="10">
        <text>L-lysyl-L-lysine(out) = L-lysyl-L-lysine(in)</text>
        <dbReference type="Rhea" id="RHEA:79403"/>
        <dbReference type="ChEBI" id="CHEBI:229956"/>
    </reaction>
</comment>
<evidence type="ECO:0000256" key="8">
    <source>
        <dbReference type="ARBA" id="ARBA00044898"/>
    </source>
</evidence>
<evidence type="ECO:0000256" key="7">
    <source>
        <dbReference type="ARBA" id="ARBA00044893"/>
    </source>
</evidence>
<evidence type="ECO:0000256" key="5">
    <source>
        <dbReference type="ARBA" id="ARBA00044884"/>
    </source>
</evidence>
<evidence type="ECO:0000256" key="9">
    <source>
        <dbReference type="ARBA" id="ARBA00044899"/>
    </source>
</evidence>
<feature type="transmembrane region" description="Helical" evidence="20">
    <location>
        <begin position="145"/>
        <end position="165"/>
    </location>
</feature>
<feature type="region of interest" description="Disordered" evidence="19">
    <location>
        <begin position="549"/>
        <end position="579"/>
    </location>
</feature>
<evidence type="ECO:0000313" key="22">
    <source>
        <dbReference type="Proteomes" id="UP001194580"/>
    </source>
</evidence>
<feature type="compositionally biased region" description="Basic and acidic residues" evidence="19">
    <location>
        <begin position="700"/>
        <end position="711"/>
    </location>
</feature>
<dbReference type="GO" id="GO:0022857">
    <property type="term" value="F:transmembrane transporter activity"/>
    <property type="evidence" value="ECO:0007669"/>
    <property type="project" value="InterPro"/>
</dbReference>
<dbReference type="Pfam" id="PF07690">
    <property type="entry name" value="MFS_1"/>
    <property type="match status" value="1"/>
</dbReference>
<comment type="catalytic activity">
    <reaction evidence="3">
        <text>L-histidyl-glycine(out) = L-histidyl-glycine(in)</text>
        <dbReference type="Rhea" id="RHEA:79395"/>
        <dbReference type="ChEBI" id="CHEBI:229957"/>
    </reaction>
</comment>
<feature type="transmembrane region" description="Helical" evidence="20">
    <location>
        <begin position="361"/>
        <end position="379"/>
    </location>
</feature>
<evidence type="ECO:0000313" key="21">
    <source>
        <dbReference type="EMBL" id="KAG0271969.1"/>
    </source>
</evidence>
<comment type="catalytic activity">
    <reaction evidence="13">
        <text>L-alanyl-L-lysine(out) = L-alanyl-L-lysine(in)</text>
        <dbReference type="Rhea" id="RHEA:79415"/>
        <dbReference type="ChEBI" id="CHEBI:192470"/>
    </reaction>
</comment>
<comment type="subcellular location">
    <subcellularLocation>
        <location evidence="1">Membrane</location>
        <topology evidence="1">Multi-pass membrane protein</topology>
    </subcellularLocation>
</comment>
<dbReference type="EMBL" id="JAAAIL010001021">
    <property type="protein sequence ID" value="KAG0271969.1"/>
    <property type="molecule type" value="Genomic_DNA"/>
</dbReference>
<comment type="catalytic activity">
    <reaction evidence="14">
        <text>L-lysyl-glycine(out) = L-lysyl-glycine(in)</text>
        <dbReference type="Rhea" id="RHEA:79407"/>
        <dbReference type="ChEBI" id="CHEBI:191202"/>
    </reaction>
</comment>
<comment type="catalytic activity">
    <reaction evidence="11">
        <text>L-arginyl-glycine(out) = L-arginyl-glycine(in)</text>
        <dbReference type="Rhea" id="RHEA:79391"/>
        <dbReference type="ChEBI" id="CHEBI:229955"/>
    </reaction>
</comment>
<feature type="transmembrane region" description="Helical" evidence="20">
    <location>
        <begin position="318"/>
        <end position="341"/>
    </location>
</feature>